<dbReference type="SUPFAM" id="SSF53098">
    <property type="entry name" value="Ribonuclease H-like"/>
    <property type="match status" value="1"/>
</dbReference>
<reference evidence="3" key="1">
    <citation type="journal article" date="2013" name="Genome Biol.">
        <title>Reference genomes and transcriptomes of Nicotiana sylvestris and Nicotiana tomentosiformis.</title>
        <authorList>
            <person name="Sierro N."/>
            <person name="Battey J.N."/>
            <person name="Ouadi S."/>
            <person name="Bovet L."/>
            <person name="Goepfert S."/>
            <person name="Bakaher N."/>
            <person name="Peitsch M.C."/>
            <person name="Ivanov N.V."/>
        </authorList>
    </citation>
    <scope>NUCLEOTIDE SEQUENCE [LARGE SCALE GENOMIC DNA]</scope>
</reference>
<accession>A0A1U7WIE0</accession>
<dbReference type="STRING" id="4096.A0A1U7WIE0"/>
<dbReference type="SUPFAM" id="SSF56672">
    <property type="entry name" value="DNA/RNA polymerases"/>
    <property type="match status" value="1"/>
</dbReference>
<proteinExistence type="predicted"/>
<dbReference type="Pfam" id="PF07727">
    <property type="entry name" value="RVT_2"/>
    <property type="match status" value="1"/>
</dbReference>
<dbReference type="InterPro" id="IPR036397">
    <property type="entry name" value="RNaseH_sf"/>
</dbReference>
<evidence type="ECO:0000256" key="1">
    <source>
        <dbReference type="SAM" id="MobiDB-lite"/>
    </source>
</evidence>
<keyword evidence="3" id="KW-1185">Reference proteome</keyword>
<dbReference type="AlphaFoldDB" id="A0A1U7WIE0"/>
<evidence type="ECO:0000313" key="3">
    <source>
        <dbReference type="Proteomes" id="UP000189701"/>
    </source>
</evidence>
<dbReference type="InterPro" id="IPR043502">
    <property type="entry name" value="DNA/RNA_pol_sf"/>
</dbReference>
<feature type="region of interest" description="Disordered" evidence="1">
    <location>
        <begin position="468"/>
        <end position="490"/>
    </location>
</feature>
<dbReference type="InterPro" id="IPR012337">
    <property type="entry name" value="RNaseH-like_sf"/>
</dbReference>
<dbReference type="Proteomes" id="UP000189701">
    <property type="component" value="Unplaced"/>
</dbReference>
<organism evidence="3 4">
    <name type="scientific">Nicotiana sylvestris</name>
    <name type="common">Wood tobacco</name>
    <name type="synonym">South American tobacco</name>
    <dbReference type="NCBI Taxonomy" id="4096"/>
    <lineage>
        <taxon>Eukaryota</taxon>
        <taxon>Viridiplantae</taxon>
        <taxon>Streptophyta</taxon>
        <taxon>Embryophyta</taxon>
        <taxon>Tracheophyta</taxon>
        <taxon>Spermatophyta</taxon>
        <taxon>Magnoliopsida</taxon>
        <taxon>eudicotyledons</taxon>
        <taxon>Gunneridae</taxon>
        <taxon>Pentapetalae</taxon>
        <taxon>asterids</taxon>
        <taxon>lamiids</taxon>
        <taxon>Solanales</taxon>
        <taxon>Solanaceae</taxon>
        <taxon>Nicotianoideae</taxon>
        <taxon>Nicotianeae</taxon>
        <taxon>Nicotiana</taxon>
    </lineage>
</organism>
<dbReference type="eggNOG" id="KOG0017">
    <property type="taxonomic scope" value="Eukaryota"/>
</dbReference>
<dbReference type="RefSeq" id="XP_009774424.1">
    <property type="nucleotide sequence ID" value="XM_009776122.1"/>
</dbReference>
<gene>
    <name evidence="4" type="primary">LOC104224463</name>
</gene>
<reference evidence="4" key="2">
    <citation type="submission" date="2025-08" db="UniProtKB">
        <authorList>
            <consortium name="RefSeq"/>
        </authorList>
    </citation>
    <scope>IDENTIFICATION</scope>
    <source>
        <tissue evidence="4">Leaf</tissue>
    </source>
</reference>
<protein>
    <submittedName>
        <fullName evidence="4">Uncharacterized protein LOC104224463</fullName>
    </submittedName>
</protein>
<dbReference type="Gene3D" id="3.30.420.10">
    <property type="entry name" value="Ribonuclease H-like superfamily/Ribonuclease H"/>
    <property type="match status" value="1"/>
</dbReference>
<feature type="domain" description="Reverse transcriptase Ty1/copia-type" evidence="2">
    <location>
        <begin position="265"/>
        <end position="472"/>
    </location>
</feature>
<sequence>MDRKFRAYPESYGIIHQPSCPYTRAQNRVAERKKRHLLEVARSLMFTMNLPNLTGDAILVGAISSTQCRLKPSIFSPLEALKGKNDYVVPPKVFECLFLFALETQGNLILKLLNVSLSGILQHKKGTNAIILPLGDPLSAWMLRFKSVSPISVLHHYLFRGRAIRRKRKNRAEEAIMQSTKAESSSTEPSSIELQPDLEPLNTPYPILSPIILSLSYRAFTLSISLNWREAFADPKWKQALIEEIKARLSHQPQTRSWLAANGFSLLVAKGFTQTYGVDYQETFTPIAKKNTIRILLSCATNLDLDLQQFDVKNAFLRGDLEEKVNMKIAPTFDTEQSQEKVCRLKKTLYGLKQSPRAWFDRFCKVMISFGYQQSNVDHTLFIRHQSGKVTLLIVYVDDIVMAGDDKEEIVRLKKLLASEFEIKDLGKLQYFLGIEVARSKMGIFLSQRKYILDLLKETGMTGCKPAKSPIESNHKLQTGVGESVDKERY</sequence>
<dbReference type="PANTHER" id="PTHR43383:SF2">
    <property type="entry name" value="AMIDOHYDROLASE 2 FAMILY PROTEIN"/>
    <property type="match status" value="1"/>
</dbReference>
<dbReference type="InterPro" id="IPR013103">
    <property type="entry name" value="RVT_2"/>
</dbReference>
<dbReference type="GO" id="GO:0003676">
    <property type="term" value="F:nucleic acid binding"/>
    <property type="evidence" value="ECO:0007669"/>
    <property type="project" value="InterPro"/>
</dbReference>
<evidence type="ECO:0000259" key="2">
    <source>
        <dbReference type="Pfam" id="PF07727"/>
    </source>
</evidence>
<dbReference type="PANTHER" id="PTHR43383">
    <property type="entry name" value="NODULIN 6"/>
    <property type="match status" value="1"/>
</dbReference>
<evidence type="ECO:0000313" key="4">
    <source>
        <dbReference type="RefSeq" id="XP_009774424.1"/>
    </source>
</evidence>
<feature type="region of interest" description="Disordered" evidence="1">
    <location>
        <begin position="174"/>
        <end position="193"/>
    </location>
</feature>
<name>A0A1U7WIE0_NICSY</name>
<feature type="compositionally biased region" description="Polar residues" evidence="1">
    <location>
        <begin position="177"/>
        <end position="193"/>
    </location>
</feature>